<name>A0A0G1JG25_9BACT</name>
<gene>
    <name evidence="1" type="ORF">UW32_C0003G0085</name>
</gene>
<accession>A0A0G1JG25</accession>
<dbReference type="AlphaFoldDB" id="A0A0G1JG25"/>
<dbReference type="Proteomes" id="UP000034051">
    <property type="component" value="Unassembled WGS sequence"/>
</dbReference>
<sequence length="65" mass="7739">MISITDFKNLLGAYGERLTEEQVRQLYDWEYRMADAIFDQWLERNNTRKAGFNGQLQHNRENEGG</sequence>
<dbReference type="EMBL" id="LCHW01000003">
    <property type="protein sequence ID" value="KKT42982.1"/>
    <property type="molecule type" value="Genomic_DNA"/>
</dbReference>
<protein>
    <submittedName>
        <fullName evidence="1">Uncharacterized protein</fullName>
    </submittedName>
</protein>
<comment type="caution">
    <text evidence="1">The sequence shown here is derived from an EMBL/GenBank/DDBJ whole genome shotgun (WGS) entry which is preliminary data.</text>
</comment>
<evidence type="ECO:0000313" key="1">
    <source>
        <dbReference type="EMBL" id="KKT42982.1"/>
    </source>
</evidence>
<organism evidence="1 2">
    <name type="scientific">Candidatus Wolfebacteria bacterium GW2011_GWE2_44_13</name>
    <dbReference type="NCBI Taxonomy" id="1619017"/>
    <lineage>
        <taxon>Bacteria</taxon>
        <taxon>Candidatus Wolfeibacteriota</taxon>
    </lineage>
</organism>
<reference evidence="1 2" key="1">
    <citation type="journal article" date="2015" name="Nature">
        <title>rRNA introns, odd ribosomes, and small enigmatic genomes across a large radiation of phyla.</title>
        <authorList>
            <person name="Brown C.T."/>
            <person name="Hug L.A."/>
            <person name="Thomas B.C."/>
            <person name="Sharon I."/>
            <person name="Castelle C.J."/>
            <person name="Singh A."/>
            <person name="Wilkins M.J."/>
            <person name="Williams K.H."/>
            <person name="Banfield J.F."/>
        </authorList>
    </citation>
    <scope>NUCLEOTIDE SEQUENCE [LARGE SCALE GENOMIC DNA]</scope>
</reference>
<evidence type="ECO:0000313" key="2">
    <source>
        <dbReference type="Proteomes" id="UP000034051"/>
    </source>
</evidence>
<proteinExistence type="predicted"/>